<feature type="compositionally biased region" description="Low complexity" evidence="1">
    <location>
        <begin position="247"/>
        <end position="258"/>
    </location>
</feature>
<dbReference type="InterPro" id="IPR053779">
    <property type="entry name" value="GlpR"/>
</dbReference>
<dbReference type="RefSeq" id="WP_021352798.1">
    <property type="nucleotide sequence ID" value="NZ_JASNUC010000002.1"/>
</dbReference>
<gene>
    <name evidence="3" type="ORF">QPX42_08185</name>
</gene>
<protein>
    <submittedName>
        <fullName evidence="3">Uncharacterized protein</fullName>
    </submittedName>
</protein>
<comment type="caution">
    <text evidence="3">The sequence shown here is derived from an EMBL/GenBank/DDBJ whole genome shotgun (WGS) entry which is preliminary data.</text>
</comment>
<keyword evidence="2" id="KW-1133">Transmembrane helix</keyword>
<feature type="region of interest" description="Disordered" evidence="1">
    <location>
        <begin position="97"/>
        <end position="124"/>
    </location>
</feature>
<evidence type="ECO:0000256" key="1">
    <source>
        <dbReference type="SAM" id="MobiDB-lite"/>
    </source>
</evidence>
<keyword evidence="2" id="KW-0472">Membrane</keyword>
<proteinExistence type="predicted"/>
<dbReference type="EMBL" id="JASNVH010000012">
    <property type="protein sequence ID" value="MDK4307515.1"/>
    <property type="molecule type" value="Genomic_DNA"/>
</dbReference>
<dbReference type="NCBIfam" id="NF045516">
    <property type="entry name" value="GlpR"/>
    <property type="match status" value="1"/>
</dbReference>
<name>A0AAP4F9P9_9CORY</name>
<evidence type="ECO:0000256" key="2">
    <source>
        <dbReference type="SAM" id="Phobius"/>
    </source>
</evidence>
<feature type="transmembrane region" description="Helical" evidence="2">
    <location>
        <begin position="367"/>
        <end position="388"/>
    </location>
</feature>
<feature type="region of interest" description="Disordered" evidence="1">
    <location>
        <begin position="241"/>
        <end position="272"/>
    </location>
</feature>
<sequence length="505" mass="54944">MSTTLIIALIIVVWLVVLAPLIFRGHKPIRHSGEGFNDTRVVFSGGKDVLKTPMRPRMAGARSVSGIDTEPAADYELVDAEEYEIIDEPWNKRASAAETHVGDNATSSNETGFDSVDGSGHSNANEAEVIDGELVADQGESFSSSDDVIDGELVADQVHGSANAKELGAEFGVGERIGNESGAAADVASESVEEEAEPQPRVIISELSPDEMYSHDETYTSPVDLLYPGVVDADAMITKSAVEESAETTASESESAEANPAEMNPTEGAEAETDGAAMADDVVSGGSDAEGAYSVASARADREAELTLTEEELAFAARRSQRGGWNPEAERKLQAQRTKRRRNNLVLLLGALAVLLVVAIPTGGWFWALPAVTGLLTLLYLLALRGQVQQEQELRARRIRQLRRARMGVRNREDHEHRLDEHRPFVNPNLRRPGAVVLEIDDESPDFDELRTIDHQQLNDDRGDYASRTLYRQQQASRVPALRSVARDGSLNAGRTVRTRGRRVV</sequence>
<feature type="transmembrane region" description="Helical" evidence="2">
    <location>
        <begin position="6"/>
        <end position="23"/>
    </location>
</feature>
<dbReference type="Proteomes" id="UP001224412">
    <property type="component" value="Unassembled WGS sequence"/>
</dbReference>
<dbReference type="AlphaFoldDB" id="A0AAP4F9P9"/>
<evidence type="ECO:0000313" key="3">
    <source>
        <dbReference type="EMBL" id="MDK4307515.1"/>
    </source>
</evidence>
<accession>A0AAP4F9P9</accession>
<organism evidence="3 4">
    <name type="scientific">Corynebacterium pseudodiphtheriticum</name>
    <dbReference type="NCBI Taxonomy" id="37637"/>
    <lineage>
        <taxon>Bacteria</taxon>
        <taxon>Bacillati</taxon>
        <taxon>Actinomycetota</taxon>
        <taxon>Actinomycetes</taxon>
        <taxon>Mycobacteriales</taxon>
        <taxon>Corynebacteriaceae</taxon>
        <taxon>Corynebacterium</taxon>
    </lineage>
</organism>
<evidence type="ECO:0000313" key="4">
    <source>
        <dbReference type="Proteomes" id="UP001224412"/>
    </source>
</evidence>
<reference evidence="3" key="1">
    <citation type="submission" date="2023-05" db="EMBL/GenBank/DDBJ databases">
        <title>Metabolic capabilities are highly conserved among human nasal-associated Corynebacterium species in pangenomic analyses.</title>
        <authorList>
            <person name="Tran T.H."/>
            <person name="Roberts A.Q."/>
            <person name="Escapa I.F."/>
            <person name="Gao W."/>
            <person name="Conlan S."/>
            <person name="Kong H."/>
            <person name="Segre J.A."/>
            <person name="Kelly M.S."/>
            <person name="Lemon K.P."/>
        </authorList>
    </citation>
    <scope>NUCLEOTIDE SEQUENCE</scope>
    <source>
        <strain evidence="3">KPL2773</strain>
    </source>
</reference>
<feature type="transmembrane region" description="Helical" evidence="2">
    <location>
        <begin position="344"/>
        <end position="361"/>
    </location>
</feature>
<keyword evidence="2" id="KW-0812">Transmembrane</keyword>